<dbReference type="Gene3D" id="1.10.510.10">
    <property type="entry name" value="Transferase(Phosphotransferase) domain 1"/>
    <property type="match status" value="1"/>
</dbReference>
<gene>
    <name evidence="1" type="ORF">H257_13926</name>
</gene>
<dbReference type="EMBL" id="KI913165">
    <property type="protein sequence ID" value="ETV70537.1"/>
    <property type="molecule type" value="Genomic_DNA"/>
</dbReference>
<proteinExistence type="predicted"/>
<protein>
    <recommendedName>
        <fullName evidence="2">Protein kinase domain-containing protein</fullName>
    </recommendedName>
</protein>
<evidence type="ECO:0000313" key="1">
    <source>
        <dbReference type="EMBL" id="ETV70537.1"/>
    </source>
</evidence>
<organism evidence="1">
    <name type="scientific">Aphanomyces astaci</name>
    <name type="common">Crayfish plague agent</name>
    <dbReference type="NCBI Taxonomy" id="112090"/>
    <lineage>
        <taxon>Eukaryota</taxon>
        <taxon>Sar</taxon>
        <taxon>Stramenopiles</taxon>
        <taxon>Oomycota</taxon>
        <taxon>Saprolegniomycetes</taxon>
        <taxon>Saprolegniales</taxon>
        <taxon>Verrucalvaceae</taxon>
        <taxon>Aphanomyces</taxon>
    </lineage>
</organism>
<name>W4FSU0_APHAT</name>
<dbReference type="RefSeq" id="XP_009839920.1">
    <property type="nucleotide sequence ID" value="XM_009841618.1"/>
</dbReference>
<dbReference type="VEuPathDB" id="FungiDB:H257_13926"/>
<dbReference type="GeneID" id="20815922"/>
<accession>W4FSU0</accession>
<dbReference type="OrthoDB" id="4062651at2759"/>
<evidence type="ECO:0008006" key="2">
    <source>
        <dbReference type="Google" id="ProtNLM"/>
    </source>
</evidence>
<reference evidence="1" key="1">
    <citation type="submission" date="2013-12" db="EMBL/GenBank/DDBJ databases">
        <title>The Genome Sequence of Aphanomyces astaci APO3.</title>
        <authorList>
            <consortium name="The Broad Institute Genomics Platform"/>
            <person name="Russ C."/>
            <person name="Tyler B."/>
            <person name="van West P."/>
            <person name="Dieguez-Uribeondo J."/>
            <person name="Young S.K."/>
            <person name="Zeng Q."/>
            <person name="Gargeya S."/>
            <person name="Fitzgerald M."/>
            <person name="Abouelleil A."/>
            <person name="Alvarado L."/>
            <person name="Chapman S.B."/>
            <person name="Gainer-Dewar J."/>
            <person name="Goldberg J."/>
            <person name="Griggs A."/>
            <person name="Gujja S."/>
            <person name="Hansen M."/>
            <person name="Howarth C."/>
            <person name="Imamovic A."/>
            <person name="Ireland A."/>
            <person name="Larimer J."/>
            <person name="McCowan C."/>
            <person name="Murphy C."/>
            <person name="Pearson M."/>
            <person name="Poon T.W."/>
            <person name="Priest M."/>
            <person name="Roberts A."/>
            <person name="Saif S."/>
            <person name="Shea T."/>
            <person name="Sykes S."/>
            <person name="Wortman J."/>
            <person name="Nusbaum C."/>
            <person name="Birren B."/>
        </authorList>
    </citation>
    <scope>NUCLEOTIDE SEQUENCE [LARGE SCALE GENOMIC DNA]</scope>
    <source>
        <strain evidence="1">APO3</strain>
    </source>
</reference>
<dbReference type="SUPFAM" id="SSF56112">
    <property type="entry name" value="Protein kinase-like (PK-like)"/>
    <property type="match status" value="1"/>
</dbReference>
<sequence>MLVKLFCVVVGEGRPFSVQIDADETRAYRDGAWLKSDGAKLMTVDDLDGLDAMDPVLYIRNPKHFGNTFAPNEGEIHIVVLVPPEDHPSKRQCLADVEVRDLLREHSLPGMEFTDALQKPLGFKIPIPHPNHVSQWPNTFTQGQAEFGSFVDALLRPPIVNDGATTAVYPLDALWLSLFRNLCVCSIYEDEYSRRTNPTNNASIVKGRVLVGKCEPKASDDAMASAKEDLTKDMPVDAICTFPKGLDSFKLLKEFRGGDADMMPTIERLVTKFPEEAVVVDMDIIDRIYQTLGTRHLMIVDQVKLALDELHSLGVAHCDVRPANVFVLNTKRVILEYCRPVDAPPPPNIKCVPTSFTCKTALELDVFQFIWVQDDLARYS</sequence>
<dbReference type="InterPro" id="IPR011009">
    <property type="entry name" value="Kinase-like_dom_sf"/>
</dbReference>
<dbReference type="AlphaFoldDB" id="W4FSU0"/>